<reference evidence="8 9" key="1">
    <citation type="submission" date="2018-06" db="EMBL/GenBank/DDBJ databases">
        <title>Comparative genomics reveals the genomic features of Rhizophagus irregularis, R. cerebriforme, R. diaphanum and Gigaspora rosea, and their symbiotic lifestyle signature.</title>
        <authorList>
            <person name="Morin E."/>
            <person name="San Clemente H."/>
            <person name="Chen E.C.H."/>
            <person name="De La Providencia I."/>
            <person name="Hainaut M."/>
            <person name="Kuo A."/>
            <person name="Kohler A."/>
            <person name="Murat C."/>
            <person name="Tang N."/>
            <person name="Roy S."/>
            <person name="Loubradou J."/>
            <person name="Henrissat B."/>
            <person name="Grigoriev I.V."/>
            <person name="Corradi N."/>
            <person name="Roux C."/>
            <person name="Martin F.M."/>
        </authorList>
    </citation>
    <scope>NUCLEOTIDE SEQUENCE [LARGE SCALE GENOMIC DNA]</scope>
    <source>
        <strain evidence="8 9">DAOM 194757</strain>
    </source>
</reference>
<keyword evidence="3" id="KW-0238">DNA-binding</keyword>
<evidence type="ECO:0000256" key="6">
    <source>
        <dbReference type="SAM" id="MobiDB-lite"/>
    </source>
</evidence>
<dbReference type="CDD" id="cd14705">
    <property type="entry name" value="bZIP_Zip1"/>
    <property type="match status" value="1"/>
</dbReference>
<proteinExistence type="predicted"/>
<feature type="compositionally biased region" description="Low complexity" evidence="6">
    <location>
        <begin position="278"/>
        <end position="290"/>
    </location>
</feature>
<name>A0A397UV58_9GLOM</name>
<dbReference type="GO" id="GO:0005634">
    <property type="term" value="C:nucleus"/>
    <property type="evidence" value="ECO:0007669"/>
    <property type="project" value="UniProtKB-SubCell"/>
</dbReference>
<accession>A0A397UV58</accession>
<evidence type="ECO:0000259" key="7">
    <source>
        <dbReference type="PROSITE" id="PS00036"/>
    </source>
</evidence>
<keyword evidence="4" id="KW-0804">Transcription</keyword>
<dbReference type="EMBL" id="QKWP01001137">
    <property type="protein sequence ID" value="RIB11403.1"/>
    <property type="molecule type" value="Genomic_DNA"/>
</dbReference>
<evidence type="ECO:0000256" key="3">
    <source>
        <dbReference type="ARBA" id="ARBA00023125"/>
    </source>
</evidence>
<gene>
    <name evidence="8" type="ORF">C2G38_2203523</name>
</gene>
<dbReference type="PROSITE" id="PS00036">
    <property type="entry name" value="BZIP_BASIC"/>
    <property type="match status" value="1"/>
</dbReference>
<evidence type="ECO:0000256" key="4">
    <source>
        <dbReference type="ARBA" id="ARBA00023163"/>
    </source>
</evidence>
<dbReference type="InterPro" id="IPR004827">
    <property type="entry name" value="bZIP"/>
</dbReference>
<feature type="domain" description="BZIP" evidence="7">
    <location>
        <begin position="165"/>
        <end position="179"/>
    </location>
</feature>
<keyword evidence="5" id="KW-0539">Nucleus</keyword>
<dbReference type="Pfam" id="PF07716">
    <property type="entry name" value="bZIP_2"/>
    <property type="match status" value="1"/>
</dbReference>
<protein>
    <recommendedName>
        <fullName evidence="7">BZIP domain-containing protein</fullName>
    </recommendedName>
</protein>
<sequence length="311" mass="35161">MSFHSSGSERVLPPIVTLGTNNLAPVLPPVSSLAPPVSNLAPPVSSPLCSPPADFSTPSFVTRAYVHSTTTSPTTKQVGLKIYPPSDCIRTSFESGHFHSHSNMLQYEQQSYSSPRQIRSATQVIMSTPTHPHNMVSRPLHHPYQHPVYHQNERVDPATELLAEKRRRNAGASARFRDRRKQREREMQEKCQFLERRVQELESMDHAKHILELERKLDEAIADKKASQEKLLEMEKEIHQLRSKLREREQEPESLTPPASAGEIDSKDDFFNYYLRVSRTSPPSPTSRASPPSPTSSDESRKPIDVKSLLS</sequence>
<dbReference type="PANTHER" id="PTHR13044">
    <property type="entry name" value="ACTIVATING TRANSCRIPTION FACTOR ATF 4/5"/>
    <property type="match status" value="1"/>
</dbReference>
<feature type="region of interest" description="Disordered" evidence="6">
    <location>
        <begin position="243"/>
        <end position="311"/>
    </location>
</feature>
<dbReference type="OrthoDB" id="2247093at2759"/>
<dbReference type="Proteomes" id="UP000266673">
    <property type="component" value="Unassembled WGS sequence"/>
</dbReference>
<dbReference type="Gene3D" id="1.20.5.170">
    <property type="match status" value="1"/>
</dbReference>
<dbReference type="GO" id="GO:0000977">
    <property type="term" value="F:RNA polymerase II transcription regulatory region sequence-specific DNA binding"/>
    <property type="evidence" value="ECO:0007669"/>
    <property type="project" value="TreeGrafter"/>
</dbReference>
<evidence type="ECO:0000256" key="5">
    <source>
        <dbReference type="ARBA" id="ARBA00023242"/>
    </source>
</evidence>
<dbReference type="GO" id="GO:0001228">
    <property type="term" value="F:DNA-binding transcription activator activity, RNA polymerase II-specific"/>
    <property type="evidence" value="ECO:0007669"/>
    <property type="project" value="TreeGrafter"/>
</dbReference>
<dbReference type="STRING" id="44941.A0A397UV58"/>
<keyword evidence="9" id="KW-1185">Reference proteome</keyword>
<evidence type="ECO:0000256" key="2">
    <source>
        <dbReference type="ARBA" id="ARBA00023015"/>
    </source>
</evidence>
<evidence type="ECO:0000313" key="8">
    <source>
        <dbReference type="EMBL" id="RIB11403.1"/>
    </source>
</evidence>
<evidence type="ECO:0000313" key="9">
    <source>
        <dbReference type="Proteomes" id="UP000266673"/>
    </source>
</evidence>
<evidence type="ECO:0000256" key="1">
    <source>
        <dbReference type="ARBA" id="ARBA00004123"/>
    </source>
</evidence>
<dbReference type="AlphaFoldDB" id="A0A397UV58"/>
<organism evidence="8 9">
    <name type="scientific">Gigaspora rosea</name>
    <dbReference type="NCBI Taxonomy" id="44941"/>
    <lineage>
        <taxon>Eukaryota</taxon>
        <taxon>Fungi</taxon>
        <taxon>Fungi incertae sedis</taxon>
        <taxon>Mucoromycota</taxon>
        <taxon>Glomeromycotina</taxon>
        <taxon>Glomeromycetes</taxon>
        <taxon>Diversisporales</taxon>
        <taxon>Gigasporaceae</taxon>
        <taxon>Gigaspora</taxon>
    </lineage>
</organism>
<comment type="subcellular location">
    <subcellularLocation>
        <location evidence="1">Nucleus</location>
    </subcellularLocation>
</comment>
<keyword evidence="2" id="KW-0805">Transcription regulation</keyword>
<dbReference type="PANTHER" id="PTHR13044:SF14">
    <property type="entry name" value="CRYPTOCEPHAL, ISOFORM A"/>
    <property type="match status" value="1"/>
</dbReference>
<comment type="caution">
    <text evidence="8">The sequence shown here is derived from an EMBL/GenBank/DDBJ whole genome shotgun (WGS) entry which is preliminary data.</text>
</comment>